<evidence type="ECO:0000313" key="3">
    <source>
        <dbReference type="EMBL" id="CAH1103035.1"/>
    </source>
</evidence>
<feature type="transmembrane region" description="Helical" evidence="1">
    <location>
        <begin position="510"/>
        <end position="531"/>
    </location>
</feature>
<evidence type="ECO:0008006" key="5">
    <source>
        <dbReference type="Google" id="ProtNLM"/>
    </source>
</evidence>
<accession>A0A9P0CNS1</accession>
<feature type="signal peptide" evidence="2">
    <location>
        <begin position="1"/>
        <end position="15"/>
    </location>
</feature>
<evidence type="ECO:0000256" key="2">
    <source>
        <dbReference type="SAM" id="SignalP"/>
    </source>
</evidence>
<sequence>MHFIIILALCTFGMGQKVQITNLQNNPGILPVYQGQAKIQTSRHDFIHYYPLQPIADEIASIEQEYMVVTRAIQNSTYKYSRDLVNFDQALRYQLRSVKEKFSSISPFSRPKRGLIDGLGSVIKSITGNLDQEDAKYYNKAIKTLAENEKNIVSQLNHHISLNTRVMEKFQETISLITHNQDKIANEINEIKQKIDYINFNFSQYLQTKNVVDQLNIILQIILQLLNDLEEAVNLAKINILHNSLIKEKELRWIITSMLEHHSKDQLLYSKQQDFHKYYSIIEVDAYYTNNTIVFILHIPIIHPNPFSYYHLFSIPTQNHSTIIPYASYLLTNPALFQYNELPCKKLGQEFLCEKKLLLDVSGSEDCIIQILQIENEAASCENVPVVLNSTIIEEISEAHYIAIFPHPTKVHTICSSSTVTILQGIYLIELPPSCEFKTSKESFINSQISIMEDPLTLPKIKTINIQNMAKVKPLKLDKIHLDELHKLTKEEENLQFVPIEEWDTGSNHYWVTPLYILLTLLVIFIGYKIWKSMKTNKRETRRRAIESEI</sequence>
<keyword evidence="1" id="KW-0812">Transmembrane</keyword>
<dbReference type="OrthoDB" id="6782731at2759"/>
<proteinExistence type="predicted"/>
<keyword evidence="4" id="KW-1185">Reference proteome</keyword>
<dbReference type="Pfam" id="PF12259">
    <property type="entry name" value="Baculo_F"/>
    <property type="match status" value="1"/>
</dbReference>
<evidence type="ECO:0000256" key="1">
    <source>
        <dbReference type="SAM" id="Phobius"/>
    </source>
</evidence>
<dbReference type="InterPro" id="IPR022048">
    <property type="entry name" value="Envelope_fusion-like"/>
</dbReference>
<name>A0A9P0CNS1_9CUCU</name>
<keyword evidence="2" id="KW-0732">Signal</keyword>
<protein>
    <recommendedName>
        <fullName evidence="5">Envelope fusion protein</fullName>
    </recommendedName>
</protein>
<evidence type="ECO:0000313" key="4">
    <source>
        <dbReference type="Proteomes" id="UP001153636"/>
    </source>
</evidence>
<keyword evidence="1" id="KW-1133">Transmembrane helix</keyword>
<organism evidence="3 4">
    <name type="scientific">Psylliodes chrysocephalus</name>
    <dbReference type="NCBI Taxonomy" id="3402493"/>
    <lineage>
        <taxon>Eukaryota</taxon>
        <taxon>Metazoa</taxon>
        <taxon>Ecdysozoa</taxon>
        <taxon>Arthropoda</taxon>
        <taxon>Hexapoda</taxon>
        <taxon>Insecta</taxon>
        <taxon>Pterygota</taxon>
        <taxon>Neoptera</taxon>
        <taxon>Endopterygota</taxon>
        <taxon>Coleoptera</taxon>
        <taxon>Polyphaga</taxon>
        <taxon>Cucujiformia</taxon>
        <taxon>Chrysomeloidea</taxon>
        <taxon>Chrysomelidae</taxon>
        <taxon>Galerucinae</taxon>
        <taxon>Alticini</taxon>
        <taxon>Psylliodes</taxon>
    </lineage>
</organism>
<feature type="chain" id="PRO_5040234379" description="Envelope fusion protein" evidence="2">
    <location>
        <begin position="16"/>
        <end position="550"/>
    </location>
</feature>
<dbReference type="EMBL" id="OV651825">
    <property type="protein sequence ID" value="CAH1103035.1"/>
    <property type="molecule type" value="Genomic_DNA"/>
</dbReference>
<dbReference type="Proteomes" id="UP001153636">
    <property type="component" value="Chromosome 13"/>
</dbReference>
<dbReference type="AlphaFoldDB" id="A0A9P0CNS1"/>
<reference evidence="3" key="1">
    <citation type="submission" date="2022-01" db="EMBL/GenBank/DDBJ databases">
        <authorList>
            <person name="King R."/>
        </authorList>
    </citation>
    <scope>NUCLEOTIDE SEQUENCE</scope>
</reference>
<gene>
    <name evidence="3" type="ORF">PSYICH_LOCUS3903</name>
</gene>
<keyword evidence="1" id="KW-0472">Membrane</keyword>